<evidence type="ECO:0000256" key="2">
    <source>
        <dbReference type="ARBA" id="ARBA00022448"/>
    </source>
</evidence>
<dbReference type="InterPro" id="IPR027417">
    <property type="entry name" value="P-loop_NTPase"/>
</dbReference>
<evidence type="ECO:0000259" key="6">
    <source>
        <dbReference type="PROSITE" id="PS50893"/>
    </source>
</evidence>
<dbReference type="PROSITE" id="PS50893">
    <property type="entry name" value="ABC_TRANSPORTER_2"/>
    <property type="match status" value="1"/>
</dbReference>
<dbReference type="GO" id="GO:0005524">
    <property type="term" value="F:ATP binding"/>
    <property type="evidence" value="ECO:0007669"/>
    <property type="project" value="UniProtKB-KW"/>
</dbReference>
<evidence type="ECO:0000313" key="7">
    <source>
        <dbReference type="EMBL" id="ADU63971.1"/>
    </source>
</evidence>
<reference evidence="7 8" key="2">
    <citation type="journal article" date="2014" name="Genome Announc.">
        <title>Complete Genome Sequence of the Subsurface, Mesophilic Sulfate-Reducing Bacterium Desulfovibrio aespoeensis Aspo-2.</title>
        <authorList>
            <person name="Pedersen K."/>
            <person name="Bengtsson A."/>
            <person name="Edlund J."/>
            <person name="Rabe L."/>
            <person name="Hazen T."/>
            <person name="Chakraborty R."/>
            <person name="Goodwin L."/>
            <person name="Shapiro N."/>
        </authorList>
    </citation>
    <scope>NUCLEOTIDE SEQUENCE [LARGE SCALE GENOMIC DNA]</scope>
    <source>
        <strain evidence="8">ATCC 700646 / DSM 10631 / Aspo-2</strain>
    </source>
</reference>
<proteinExistence type="inferred from homology"/>
<comment type="similarity">
    <text evidence="1">Belongs to the ABC transporter superfamily.</text>
</comment>
<dbReference type="PROSITE" id="PS00211">
    <property type="entry name" value="ABC_TRANSPORTER_1"/>
    <property type="match status" value="1"/>
</dbReference>
<dbReference type="PANTHER" id="PTHR43820:SF4">
    <property type="entry name" value="HIGH-AFFINITY BRANCHED-CHAIN AMINO ACID TRANSPORT ATP-BINDING PROTEIN LIVF"/>
    <property type="match status" value="1"/>
</dbReference>
<dbReference type="SUPFAM" id="SSF52540">
    <property type="entry name" value="P-loop containing nucleoside triphosphate hydrolases"/>
    <property type="match status" value="1"/>
</dbReference>
<feature type="domain" description="ABC transporter" evidence="6">
    <location>
        <begin position="6"/>
        <end position="245"/>
    </location>
</feature>
<protein>
    <submittedName>
        <fullName evidence="7">ABC transporter related protein</fullName>
    </submittedName>
</protein>
<organism evidence="7 8">
    <name type="scientific">Pseudodesulfovibrio aespoeensis (strain ATCC 700646 / DSM 10631 / Aspo-2)</name>
    <name type="common">Desulfovibrio aespoeensis</name>
    <dbReference type="NCBI Taxonomy" id="643562"/>
    <lineage>
        <taxon>Bacteria</taxon>
        <taxon>Pseudomonadati</taxon>
        <taxon>Thermodesulfobacteriota</taxon>
        <taxon>Desulfovibrionia</taxon>
        <taxon>Desulfovibrionales</taxon>
        <taxon>Desulfovibrionaceae</taxon>
    </lineage>
</organism>
<sequence>MNIPLLEVENLHVKYGNIEALHGISFTVGQGEIVTLIGANGAGKSTTLMAVAQLPPPEAPKIISGDIRFAGQSILGMAPDRVVADLHLVLVPEGRHIFGNLTVEENLKLATYARKGDVNDINRDYKRVYQLFPRLNERKKQRSESLSGGEQQMLAVGRALMSGCKFIMLDEPSMGLAPLLMYDMFRTLKELNEEGMTILLIEQNAHLALKFAHRGYVIDTGEIVAHGPCATLMENPEVKKAYLGG</sequence>
<evidence type="ECO:0000256" key="5">
    <source>
        <dbReference type="ARBA" id="ARBA00022970"/>
    </source>
</evidence>
<dbReference type="EMBL" id="CP002431">
    <property type="protein sequence ID" value="ADU63971.1"/>
    <property type="molecule type" value="Genomic_DNA"/>
</dbReference>
<evidence type="ECO:0000256" key="1">
    <source>
        <dbReference type="ARBA" id="ARBA00005417"/>
    </source>
</evidence>
<dbReference type="RefSeq" id="WP_013515873.1">
    <property type="nucleotide sequence ID" value="NC_014844.1"/>
</dbReference>
<accession>E6VZ99</accession>
<keyword evidence="2" id="KW-0813">Transport</keyword>
<gene>
    <name evidence="7" type="ordered locus">Daes_2977</name>
</gene>
<dbReference type="GO" id="GO:0015658">
    <property type="term" value="F:branched-chain amino acid transmembrane transporter activity"/>
    <property type="evidence" value="ECO:0007669"/>
    <property type="project" value="TreeGrafter"/>
</dbReference>
<reference evidence="8" key="1">
    <citation type="submission" date="2010-12" db="EMBL/GenBank/DDBJ databases">
        <title>Complete sequence of Desulfovibrio aespoeensis Aspo-2.</title>
        <authorList>
            <consortium name="US DOE Joint Genome Institute"/>
            <person name="Lucas S."/>
            <person name="Copeland A."/>
            <person name="Lapidus A."/>
            <person name="Cheng J.-F."/>
            <person name="Goodwin L."/>
            <person name="Pitluck S."/>
            <person name="Chertkov O."/>
            <person name="Misra M."/>
            <person name="Detter J.C."/>
            <person name="Han C."/>
            <person name="Tapia R."/>
            <person name="Land M."/>
            <person name="Hauser L."/>
            <person name="Kyrpides N."/>
            <person name="Ivanova N."/>
            <person name="Ovchinnikova G."/>
            <person name="Pedersen K."/>
            <person name="Jagevall S."/>
            <person name="Hazen T."/>
            <person name="Woyke T."/>
        </authorList>
    </citation>
    <scope>NUCLEOTIDE SEQUENCE [LARGE SCALE GENOMIC DNA]</scope>
    <source>
        <strain evidence="8">ATCC 700646 / DSM 10631 / Aspo-2</strain>
    </source>
</reference>
<dbReference type="SMART" id="SM00382">
    <property type="entry name" value="AAA"/>
    <property type="match status" value="1"/>
</dbReference>
<dbReference type="STRING" id="643562.Daes_2977"/>
<dbReference type="OrthoDB" id="9809450at2"/>
<dbReference type="PANTHER" id="PTHR43820">
    <property type="entry name" value="HIGH-AFFINITY BRANCHED-CHAIN AMINO ACID TRANSPORT ATP-BINDING PROTEIN LIVF"/>
    <property type="match status" value="1"/>
</dbReference>
<dbReference type="InterPro" id="IPR052156">
    <property type="entry name" value="BCAA_Transport_ATP-bd_LivF"/>
</dbReference>
<keyword evidence="5" id="KW-0029">Amino-acid transport</keyword>
<dbReference type="InterPro" id="IPR003439">
    <property type="entry name" value="ABC_transporter-like_ATP-bd"/>
</dbReference>
<keyword evidence="4" id="KW-0067">ATP-binding</keyword>
<evidence type="ECO:0000256" key="3">
    <source>
        <dbReference type="ARBA" id="ARBA00022741"/>
    </source>
</evidence>
<dbReference type="KEGG" id="das:Daes_2977"/>
<dbReference type="CDD" id="cd03224">
    <property type="entry name" value="ABC_TM1139_LivF_branched"/>
    <property type="match status" value="1"/>
</dbReference>
<keyword evidence="3" id="KW-0547">Nucleotide-binding</keyword>
<dbReference type="Gene3D" id="3.40.50.300">
    <property type="entry name" value="P-loop containing nucleotide triphosphate hydrolases"/>
    <property type="match status" value="1"/>
</dbReference>
<name>E6VZ99_PSEA9</name>
<evidence type="ECO:0000256" key="4">
    <source>
        <dbReference type="ARBA" id="ARBA00022840"/>
    </source>
</evidence>
<dbReference type="GO" id="GO:0016887">
    <property type="term" value="F:ATP hydrolysis activity"/>
    <property type="evidence" value="ECO:0007669"/>
    <property type="project" value="InterPro"/>
</dbReference>
<dbReference type="Proteomes" id="UP000002191">
    <property type="component" value="Chromosome"/>
</dbReference>
<dbReference type="AlphaFoldDB" id="E6VZ99"/>
<evidence type="ECO:0000313" key="8">
    <source>
        <dbReference type="Proteomes" id="UP000002191"/>
    </source>
</evidence>
<dbReference type="HOGENOM" id="CLU_000604_1_2_7"/>
<keyword evidence="8" id="KW-1185">Reference proteome</keyword>
<dbReference type="InterPro" id="IPR003593">
    <property type="entry name" value="AAA+_ATPase"/>
</dbReference>
<dbReference type="InterPro" id="IPR017871">
    <property type="entry name" value="ABC_transporter-like_CS"/>
</dbReference>
<dbReference type="eggNOG" id="COG0410">
    <property type="taxonomic scope" value="Bacteria"/>
</dbReference>
<dbReference type="GO" id="GO:0015807">
    <property type="term" value="P:L-amino acid transport"/>
    <property type="evidence" value="ECO:0007669"/>
    <property type="project" value="TreeGrafter"/>
</dbReference>
<dbReference type="Pfam" id="PF00005">
    <property type="entry name" value="ABC_tran"/>
    <property type="match status" value="1"/>
</dbReference>